<gene>
    <name evidence="2" type="ORF">PIB30_050738</name>
</gene>
<evidence type="ECO:0008006" key="4">
    <source>
        <dbReference type="Google" id="ProtNLM"/>
    </source>
</evidence>
<dbReference type="Proteomes" id="UP001341840">
    <property type="component" value="Unassembled WGS sequence"/>
</dbReference>
<organism evidence="2 3">
    <name type="scientific">Stylosanthes scabra</name>
    <dbReference type="NCBI Taxonomy" id="79078"/>
    <lineage>
        <taxon>Eukaryota</taxon>
        <taxon>Viridiplantae</taxon>
        <taxon>Streptophyta</taxon>
        <taxon>Embryophyta</taxon>
        <taxon>Tracheophyta</taxon>
        <taxon>Spermatophyta</taxon>
        <taxon>Magnoliopsida</taxon>
        <taxon>eudicotyledons</taxon>
        <taxon>Gunneridae</taxon>
        <taxon>Pentapetalae</taxon>
        <taxon>rosids</taxon>
        <taxon>fabids</taxon>
        <taxon>Fabales</taxon>
        <taxon>Fabaceae</taxon>
        <taxon>Papilionoideae</taxon>
        <taxon>50 kb inversion clade</taxon>
        <taxon>dalbergioids sensu lato</taxon>
        <taxon>Dalbergieae</taxon>
        <taxon>Pterocarpus clade</taxon>
        <taxon>Stylosanthes</taxon>
    </lineage>
</organism>
<evidence type="ECO:0000313" key="3">
    <source>
        <dbReference type="Proteomes" id="UP001341840"/>
    </source>
</evidence>
<reference evidence="2 3" key="1">
    <citation type="journal article" date="2023" name="Plants (Basel)">
        <title>Bridging the Gap: Combining Genomics and Transcriptomics Approaches to Understand Stylosanthes scabra, an Orphan Legume from the Brazilian Caatinga.</title>
        <authorList>
            <person name="Ferreira-Neto J.R.C."/>
            <person name="da Silva M.D."/>
            <person name="Binneck E."/>
            <person name="de Melo N.F."/>
            <person name="da Silva R.H."/>
            <person name="de Melo A.L.T.M."/>
            <person name="Pandolfi V."/>
            <person name="Bustamante F.O."/>
            <person name="Brasileiro-Vidal A.C."/>
            <person name="Benko-Iseppon A.M."/>
        </authorList>
    </citation>
    <scope>NUCLEOTIDE SEQUENCE [LARGE SCALE GENOMIC DNA]</scope>
    <source>
        <tissue evidence="2">Leaves</tissue>
    </source>
</reference>
<evidence type="ECO:0000313" key="2">
    <source>
        <dbReference type="EMBL" id="MED6111237.1"/>
    </source>
</evidence>
<dbReference type="EMBL" id="JASCZI010000352">
    <property type="protein sequence ID" value="MED6111237.1"/>
    <property type="molecule type" value="Genomic_DNA"/>
</dbReference>
<evidence type="ECO:0000256" key="1">
    <source>
        <dbReference type="SAM" id="SignalP"/>
    </source>
</evidence>
<proteinExistence type="predicted"/>
<keyword evidence="1" id="KW-0732">Signal</keyword>
<sequence length="83" mass="9235">LLVLWLCWCCCLITVAVQLSSGRAPFRQLKKKEEQRNEKNNIPRNSVKEEVAIVAESLIGCHGFASTMSLSCCFSHSPLALKV</sequence>
<accession>A0ABU6QI74</accession>
<feature type="chain" id="PRO_5046630404" description="Secreted protein" evidence="1">
    <location>
        <begin position="19"/>
        <end position="83"/>
    </location>
</feature>
<keyword evidence="3" id="KW-1185">Reference proteome</keyword>
<feature type="non-terminal residue" evidence="2">
    <location>
        <position position="1"/>
    </location>
</feature>
<protein>
    <recommendedName>
        <fullName evidence="4">Secreted protein</fullName>
    </recommendedName>
</protein>
<name>A0ABU6QI74_9FABA</name>
<comment type="caution">
    <text evidence="2">The sequence shown here is derived from an EMBL/GenBank/DDBJ whole genome shotgun (WGS) entry which is preliminary data.</text>
</comment>
<feature type="signal peptide" evidence="1">
    <location>
        <begin position="1"/>
        <end position="18"/>
    </location>
</feature>